<comment type="caution">
    <text evidence="4">The sequence shown here is derived from an EMBL/GenBank/DDBJ whole genome shotgun (WGS) entry which is preliminary data.</text>
</comment>
<feature type="compositionally biased region" description="Basic and acidic residues" evidence="1">
    <location>
        <begin position="235"/>
        <end position="250"/>
    </location>
</feature>
<keyword evidence="2" id="KW-1133">Transmembrane helix</keyword>
<feature type="region of interest" description="Disordered" evidence="1">
    <location>
        <begin position="235"/>
        <end position="257"/>
    </location>
</feature>
<name>A0A956LXR3_UNCEI</name>
<dbReference type="SUPFAM" id="SSF52266">
    <property type="entry name" value="SGNH hydrolase"/>
    <property type="match status" value="1"/>
</dbReference>
<dbReference type="AlphaFoldDB" id="A0A956LXR3"/>
<gene>
    <name evidence="4" type="ORF">KC729_08575</name>
</gene>
<keyword evidence="4" id="KW-0378">Hydrolase</keyword>
<keyword evidence="2" id="KW-0812">Transmembrane</keyword>
<dbReference type="PROSITE" id="PS51257">
    <property type="entry name" value="PROKAR_LIPOPROTEIN"/>
    <property type="match status" value="1"/>
</dbReference>
<protein>
    <submittedName>
        <fullName evidence="4">SGNH/GDSL hydrolase family protein</fullName>
    </submittedName>
</protein>
<feature type="transmembrane region" description="Helical" evidence="2">
    <location>
        <begin position="21"/>
        <end position="44"/>
    </location>
</feature>
<accession>A0A956LXR3</accession>
<evidence type="ECO:0000256" key="1">
    <source>
        <dbReference type="SAM" id="MobiDB-lite"/>
    </source>
</evidence>
<evidence type="ECO:0000313" key="5">
    <source>
        <dbReference type="Proteomes" id="UP000697710"/>
    </source>
</evidence>
<evidence type="ECO:0000256" key="2">
    <source>
        <dbReference type="SAM" id="Phobius"/>
    </source>
</evidence>
<dbReference type="InterPro" id="IPR036514">
    <property type="entry name" value="SGNH_hydro_sf"/>
</dbReference>
<organism evidence="4 5">
    <name type="scientific">Eiseniibacteriota bacterium</name>
    <dbReference type="NCBI Taxonomy" id="2212470"/>
    <lineage>
        <taxon>Bacteria</taxon>
        <taxon>Candidatus Eiseniibacteriota</taxon>
    </lineage>
</organism>
<proteinExistence type="predicted"/>
<reference evidence="4" key="2">
    <citation type="journal article" date="2021" name="Microbiome">
        <title>Successional dynamics and alternative stable states in a saline activated sludge microbial community over 9 years.</title>
        <authorList>
            <person name="Wang Y."/>
            <person name="Ye J."/>
            <person name="Ju F."/>
            <person name="Liu L."/>
            <person name="Boyd J.A."/>
            <person name="Deng Y."/>
            <person name="Parks D.H."/>
            <person name="Jiang X."/>
            <person name="Yin X."/>
            <person name="Woodcroft B.J."/>
            <person name="Tyson G.W."/>
            <person name="Hugenholtz P."/>
            <person name="Polz M.F."/>
            <person name="Zhang T."/>
        </authorList>
    </citation>
    <scope>NUCLEOTIDE SEQUENCE</scope>
    <source>
        <strain evidence="4">HKST-UBA01</strain>
    </source>
</reference>
<keyword evidence="2" id="KW-0472">Membrane</keyword>
<dbReference type="Pfam" id="PF13472">
    <property type="entry name" value="Lipase_GDSL_2"/>
    <property type="match status" value="1"/>
</dbReference>
<sequence>MPHEAARTDYPARKRPSRRSGVLTSALSVSSCLVLGELLVRFLAPQNMMFPRYRYSESYLTTLYPNSTVIHECPGRFRYRYTVNADGYRGERVDESSPRPKIVVLGDSYSLGVGVDDGDEYPAVLRREIDDTMDVIDVGVGGWGLPQEIRRFYEFGVRFDPKIVVLQFSANDPADGLIAPVTHRNGDRFEFHSLGRGPRHLNRWLARSWIQKSQLYNSVRSRLWLATRRLAEKRLGANRGGKEKTDRPISENDPPPPDEAAYLALLRPFAQDLHDRGIRTCMISVNGQLDRFPHIRTEVAALDSLGLLTYLEVEPWFAGVNDYASPEGHLWGTEAHHIVGRGVARWVRSVSAETPPNE</sequence>
<evidence type="ECO:0000313" key="4">
    <source>
        <dbReference type="EMBL" id="MCA9727725.1"/>
    </source>
</evidence>
<feature type="domain" description="SGNH hydrolase-type esterase" evidence="3">
    <location>
        <begin position="104"/>
        <end position="185"/>
    </location>
</feature>
<dbReference type="Gene3D" id="3.40.50.1110">
    <property type="entry name" value="SGNH hydrolase"/>
    <property type="match status" value="1"/>
</dbReference>
<dbReference type="Proteomes" id="UP000697710">
    <property type="component" value="Unassembled WGS sequence"/>
</dbReference>
<dbReference type="EMBL" id="JAGQHR010000222">
    <property type="protein sequence ID" value="MCA9727725.1"/>
    <property type="molecule type" value="Genomic_DNA"/>
</dbReference>
<dbReference type="GO" id="GO:0016787">
    <property type="term" value="F:hydrolase activity"/>
    <property type="evidence" value="ECO:0007669"/>
    <property type="project" value="UniProtKB-KW"/>
</dbReference>
<dbReference type="InterPro" id="IPR013830">
    <property type="entry name" value="SGNH_hydro"/>
</dbReference>
<evidence type="ECO:0000259" key="3">
    <source>
        <dbReference type="Pfam" id="PF13472"/>
    </source>
</evidence>
<reference evidence="4" key="1">
    <citation type="submission" date="2020-04" db="EMBL/GenBank/DDBJ databases">
        <authorList>
            <person name="Zhang T."/>
        </authorList>
    </citation>
    <scope>NUCLEOTIDE SEQUENCE</scope>
    <source>
        <strain evidence="4">HKST-UBA01</strain>
    </source>
</reference>
<dbReference type="CDD" id="cd00229">
    <property type="entry name" value="SGNH_hydrolase"/>
    <property type="match status" value="1"/>
</dbReference>